<name>A0ABQ7W358_SOLTU</name>
<protein>
    <recommendedName>
        <fullName evidence="2">Retroviral polymerase SH3-like domain-containing protein</fullName>
    </recommendedName>
</protein>
<organism evidence="3 4">
    <name type="scientific">Solanum tuberosum</name>
    <name type="common">Potato</name>
    <dbReference type="NCBI Taxonomy" id="4113"/>
    <lineage>
        <taxon>Eukaryota</taxon>
        <taxon>Viridiplantae</taxon>
        <taxon>Streptophyta</taxon>
        <taxon>Embryophyta</taxon>
        <taxon>Tracheophyta</taxon>
        <taxon>Spermatophyta</taxon>
        <taxon>Magnoliopsida</taxon>
        <taxon>eudicotyledons</taxon>
        <taxon>Gunneridae</taxon>
        <taxon>Pentapetalae</taxon>
        <taxon>asterids</taxon>
        <taxon>lamiids</taxon>
        <taxon>Solanales</taxon>
        <taxon>Solanaceae</taxon>
        <taxon>Solanoideae</taxon>
        <taxon>Solaneae</taxon>
        <taxon>Solanum</taxon>
    </lineage>
</organism>
<dbReference type="Proteomes" id="UP000826656">
    <property type="component" value="Unassembled WGS sequence"/>
</dbReference>
<comment type="caution">
    <text evidence="3">The sequence shown here is derived from an EMBL/GenBank/DDBJ whole genome shotgun (WGS) entry which is preliminary data.</text>
</comment>
<reference evidence="3 4" key="1">
    <citation type="journal article" date="2021" name="bioRxiv">
        <title>Chromosome-scale and haplotype-resolved genome assembly of a tetraploid potato cultivar.</title>
        <authorList>
            <person name="Sun H."/>
            <person name="Jiao W.-B."/>
            <person name="Krause K."/>
            <person name="Campoy J.A."/>
            <person name="Goel M."/>
            <person name="Folz-Donahue K."/>
            <person name="Kukat C."/>
            <person name="Huettel B."/>
            <person name="Schneeberger K."/>
        </authorList>
    </citation>
    <scope>NUCLEOTIDE SEQUENCE [LARGE SCALE GENOMIC DNA]</scope>
    <source>
        <strain evidence="3">SolTubOtavaFocal</strain>
        <tissue evidence="3">Leaves</tissue>
    </source>
</reference>
<gene>
    <name evidence="3" type="ORF">KY290_011873</name>
</gene>
<proteinExistence type="predicted"/>
<dbReference type="InterPro" id="IPR057670">
    <property type="entry name" value="SH3_retrovirus"/>
</dbReference>
<keyword evidence="4" id="KW-1185">Reference proteome</keyword>
<dbReference type="Pfam" id="PF25597">
    <property type="entry name" value="SH3_retrovirus"/>
    <property type="match status" value="1"/>
</dbReference>
<evidence type="ECO:0000259" key="2">
    <source>
        <dbReference type="Pfam" id="PF25597"/>
    </source>
</evidence>
<feature type="domain" description="Retroviral polymerase SH3-like" evidence="2">
    <location>
        <begin position="1"/>
        <end position="40"/>
    </location>
</feature>
<dbReference type="EMBL" id="JAIVGD010000005">
    <property type="protein sequence ID" value="KAH0774736.1"/>
    <property type="molecule type" value="Genomic_DNA"/>
</dbReference>
<sequence length="253" mass="29052">MMGYSATQKGYLLLDYHTNKFFVNRNVIFLEHIFPFAKKKSLDNYSTDFIILYIEEDDELTPSHEVEDDDIDSNIVLEDNAYLDTSPLSTPEASTHDRIVPTSHSAAQPVEESVETHSAVPPRRTSSRVSQQPVWMRDYAAPGKGKGTRYPLANYLSYDNTTSNYQCYLTKFSTLVEPQHFGQAVKDERWMQAMKLEIQALEDNNTWEIVDLPPRKNAIGSKWVYKIKYKANGELERFKLTTTLLKAGFMQST</sequence>
<feature type="region of interest" description="Disordered" evidence="1">
    <location>
        <begin position="102"/>
        <end position="132"/>
    </location>
</feature>
<evidence type="ECO:0000256" key="1">
    <source>
        <dbReference type="SAM" id="MobiDB-lite"/>
    </source>
</evidence>
<evidence type="ECO:0000313" key="4">
    <source>
        <dbReference type="Proteomes" id="UP000826656"/>
    </source>
</evidence>
<accession>A0ABQ7W358</accession>
<evidence type="ECO:0000313" key="3">
    <source>
        <dbReference type="EMBL" id="KAH0774736.1"/>
    </source>
</evidence>